<evidence type="ECO:0000256" key="4">
    <source>
        <dbReference type="ARBA" id="ARBA00023014"/>
    </source>
</evidence>
<evidence type="ECO:0000313" key="7">
    <source>
        <dbReference type="Proteomes" id="UP001232493"/>
    </source>
</evidence>
<sequence length="280" mass="33085">MYSASIFLNDLCNYKCIYCYRHIGKGEIEKSKVFNILDHLRKMNFSKISFAGGEPTLVSWNVFEAIEYAKKLDFTTELITNGTNKINFDYLDILTIDIDSLKENMNEKLGKSKKHFIRSEKIIDEALEKEVKVKINTVVSKINIEDIEEIAYWIKTKNIYRWKVFQYLPSIGIAKMNKNKLEISKKEFHEKIKRIKEIIKDWNGQFIYEDNDYMSGGYASIDPKGHFYVSVKKDGEYKTIDIGDVLDYDIEKFLSNKYINKEVFLKRSKINYMYFNSEEI</sequence>
<dbReference type="InterPro" id="IPR013785">
    <property type="entry name" value="Aldolase_TIM"/>
</dbReference>
<evidence type="ECO:0000256" key="2">
    <source>
        <dbReference type="ARBA" id="ARBA00022723"/>
    </source>
</evidence>
<dbReference type="PANTHER" id="PTHR11228">
    <property type="entry name" value="RADICAL SAM DOMAIN PROTEIN"/>
    <property type="match status" value="1"/>
</dbReference>
<keyword evidence="7" id="KW-1185">Reference proteome</keyword>
<evidence type="ECO:0000256" key="1">
    <source>
        <dbReference type="ARBA" id="ARBA00022691"/>
    </source>
</evidence>
<evidence type="ECO:0000256" key="3">
    <source>
        <dbReference type="ARBA" id="ARBA00023004"/>
    </source>
</evidence>
<keyword evidence="4" id="KW-0411">Iron-sulfur</keyword>
<dbReference type="InterPro" id="IPR007197">
    <property type="entry name" value="rSAM"/>
</dbReference>
<dbReference type="SMART" id="SM00729">
    <property type="entry name" value="Elp3"/>
    <property type="match status" value="1"/>
</dbReference>
<evidence type="ECO:0000313" key="6">
    <source>
        <dbReference type="EMBL" id="WGS65204.1"/>
    </source>
</evidence>
<dbReference type="SUPFAM" id="SSF102114">
    <property type="entry name" value="Radical SAM enzymes"/>
    <property type="match status" value="1"/>
</dbReference>
<dbReference type="RefSeq" id="WP_280999487.1">
    <property type="nucleotide sequence ID" value="NZ_CP069362.1"/>
</dbReference>
<dbReference type="InterPro" id="IPR006638">
    <property type="entry name" value="Elp3/MiaA/NifB-like_rSAM"/>
</dbReference>
<dbReference type="CDD" id="cd01335">
    <property type="entry name" value="Radical_SAM"/>
    <property type="match status" value="1"/>
</dbReference>
<dbReference type="EMBL" id="CP069362">
    <property type="protein sequence ID" value="WGS65204.1"/>
    <property type="molecule type" value="Genomic_DNA"/>
</dbReference>
<keyword evidence="1" id="KW-0949">S-adenosyl-L-methionine</keyword>
<dbReference type="PROSITE" id="PS51918">
    <property type="entry name" value="RADICAL_SAM"/>
    <property type="match status" value="1"/>
</dbReference>
<organism evidence="6 7">
    <name type="scientific">Marinitoga aeolica</name>
    <dbReference type="NCBI Taxonomy" id="2809031"/>
    <lineage>
        <taxon>Bacteria</taxon>
        <taxon>Thermotogati</taxon>
        <taxon>Thermotogota</taxon>
        <taxon>Thermotogae</taxon>
        <taxon>Petrotogales</taxon>
        <taxon>Petrotogaceae</taxon>
        <taxon>Marinitoga</taxon>
    </lineage>
</organism>
<dbReference type="Proteomes" id="UP001232493">
    <property type="component" value="Chromosome"/>
</dbReference>
<dbReference type="Pfam" id="PF04055">
    <property type="entry name" value="Radical_SAM"/>
    <property type="match status" value="1"/>
</dbReference>
<dbReference type="PANTHER" id="PTHR11228:SF7">
    <property type="entry name" value="PQQA PEPTIDE CYCLASE"/>
    <property type="match status" value="1"/>
</dbReference>
<gene>
    <name evidence="6" type="ORF">JRV97_01205</name>
</gene>
<keyword evidence="2" id="KW-0479">Metal-binding</keyword>
<evidence type="ECO:0000259" key="5">
    <source>
        <dbReference type="PROSITE" id="PS51918"/>
    </source>
</evidence>
<protein>
    <submittedName>
        <fullName evidence="6">Radical SAM protein</fullName>
    </submittedName>
</protein>
<dbReference type="InterPro" id="IPR050377">
    <property type="entry name" value="Radical_SAM_PqqE_MftC-like"/>
</dbReference>
<reference evidence="6 7" key="1">
    <citation type="submission" date="2021-02" db="EMBL/GenBank/DDBJ databases">
        <title>Characterization of Marinitoga sp. nov. str. BP5-C20A.</title>
        <authorList>
            <person name="Erauso G."/>
            <person name="Postec A."/>
        </authorList>
    </citation>
    <scope>NUCLEOTIDE SEQUENCE [LARGE SCALE GENOMIC DNA]</scope>
    <source>
        <strain evidence="6 7">BP5-C20A</strain>
    </source>
</reference>
<dbReference type="InterPro" id="IPR058240">
    <property type="entry name" value="rSAM_sf"/>
</dbReference>
<accession>A0ABY8PRC7</accession>
<dbReference type="SFLD" id="SFLDG01067">
    <property type="entry name" value="SPASM/twitch_domain_containing"/>
    <property type="match status" value="1"/>
</dbReference>
<keyword evidence="3" id="KW-0408">Iron</keyword>
<proteinExistence type="predicted"/>
<dbReference type="Gene3D" id="3.20.20.70">
    <property type="entry name" value="Aldolase class I"/>
    <property type="match status" value="1"/>
</dbReference>
<name>A0ABY8PRC7_9BACT</name>
<feature type="domain" description="Radical SAM core" evidence="5">
    <location>
        <begin position="1"/>
        <end position="205"/>
    </location>
</feature>
<dbReference type="SFLD" id="SFLDS00029">
    <property type="entry name" value="Radical_SAM"/>
    <property type="match status" value="1"/>
</dbReference>